<evidence type="ECO:0000259" key="10">
    <source>
        <dbReference type="Pfam" id="PF06480"/>
    </source>
</evidence>
<evidence type="ECO:0000256" key="5">
    <source>
        <dbReference type="ARBA" id="ARBA00022801"/>
    </source>
</evidence>
<keyword evidence="2" id="KW-0645">Protease</keyword>
<dbReference type="GO" id="GO:0004176">
    <property type="term" value="F:ATP-dependent peptidase activity"/>
    <property type="evidence" value="ECO:0007669"/>
    <property type="project" value="InterPro"/>
</dbReference>
<comment type="cofactor">
    <cofactor evidence="1">
        <name>Zn(2+)</name>
        <dbReference type="ChEBI" id="CHEBI:29105"/>
    </cofactor>
</comment>
<dbReference type="GO" id="GO:0009535">
    <property type="term" value="C:chloroplast thylakoid membrane"/>
    <property type="evidence" value="ECO:0007669"/>
    <property type="project" value="TreeGrafter"/>
</dbReference>
<evidence type="ECO:0000313" key="11">
    <source>
        <dbReference type="EMBL" id="GAX76090.1"/>
    </source>
</evidence>
<feature type="transmembrane region" description="Helical" evidence="9">
    <location>
        <begin position="255"/>
        <end position="276"/>
    </location>
</feature>
<dbReference type="AlphaFoldDB" id="A0A250X007"/>
<dbReference type="PANTHER" id="PTHR43655">
    <property type="entry name" value="ATP-DEPENDENT PROTEASE"/>
    <property type="match status" value="1"/>
</dbReference>
<evidence type="ECO:0000256" key="6">
    <source>
        <dbReference type="ARBA" id="ARBA00022833"/>
    </source>
</evidence>
<feature type="transmembrane region" description="Helical" evidence="9">
    <location>
        <begin position="138"/>
        <end position="156"/>
    </location>
</feature>
<dbReference type="STRING" id="1157962.A0A250X007"/>
<keyword evidence="3" id="KW-0479">Metal-binding</keyword>
<dbReference type="GO" id="GO:0034982">
    <property type="term" value="P:mitochondrial protein processing"/>
    <property type="evidence" value="ECO:0007669"/>
    <property type="project" value="TreeGrafter"/>
</dbReference>
<evidence type="ECO:0000256" key="8">
    <source>
        <dbReference type="ARBA" id="ARBA00023049"/>
    </source>
</evidence>
<dbReference type="Gene3D" id="3.40.1690.20">
    <property type="match status" value="1"/>
</dbReference>
<dbReference type="Proteomes" id="UP000232323">
    <property type="component" value="Unassembled WGS sequence"/>
</dbReference>
<name>A0A250X007_9CHLO</name>
<dbReference type="EMBL" id="BEGY01000015">
    <property type="protein sequence ID" value="GAX76090.1"/>
    <property type="molecule type" value="Genomic_DNA"/>
</dbReference>
<dbReference type="GO" id="GO:0004222">
    <property type="term" value="F:metalloendopeptidase activity"/>
    <property type="evidence" value="ECO:0007669"/>
    <property type="project" value="InterPro"/>
</dbReference>
<dbReference type="GO" id="GO:0008270">
    <property type="term" value="F:zinc ion binding"/>
    <property type="evidence" value="ECO:0007669"/>
    <property type="project" value="InterPro"/>
</dbReference>
<proteinExistence type="predicted"/>
<keyword evidence="6" id="KW-0862">Zinc</keyword>
<keyword evidence="9" id="KW-1133">Transmembrane helix</keyword>
<dbReference type="PANTHER" id="PTHR43655:SF2">
    <property type="entry name" value="AFG3 LIKE MATRIX AAA PEPTIDASE SUBUNIT 2, ISOFORM A"/>
    <property type="match status" value="1"/>
</dbReference>
<accession>A0A250X007</accession>
<keyword evidence="4" id="KW-0547">Nucleotide-binding</keyword>
<evidence type="ECO:0000313" key="12">
    <source>
        <dbReference type="Proteomes" id="UP000232323"/>
    </source>
</evidence>
<keyword evidence="9" id="KW-0472">Membrane</keyword>
<dbReference type="Pfam" id="PF06480">
    <property type="entry name" value="FtsH_ext"/>
    <property type="match status" value="1"/>
</dbReference>
<evidence type="ECO:0000256" key="7">
    <source>
        <dbReference type="ARBA" id="ARBA00022840"/>
    </source>
</evidence>
<gene>
    <name evidence="11" type="ORF">CEUSTIGMA_g3533.t1</name>
</gene>
<organism evidence="11 12">
    <name type="scientific">Chlamydomonas eustigma</name>
    <dbReference type="NCBI Taxonomy" id="1157962"/>
    <lineage>
        <taxon>Eukaryota</taxon>
        <taxon>Viridiplantae</taxon>
        <taxon>Chlorophyta</taxon>
        <taxon>core chlorophytes</taxon>
        <taxon>Chlorophyceae</taxon>
        <taxon>CS clade</taxon>
        <taxon>Chlamydomonadales</taxon>
        <taxon>Chlamydomonadaceae</taxon>
        <taxon>Chlamydomonas</taxon>
    </lineage>
</organism>
<keyword evidence="9" id="KW-0812">Transmembrane</keyword>
<evidence type="ECO:0000256" key="1">
    <source>
        <dbReference type="ARBA" id="ARBA00001947"/>
    </source>
</evidence>
<keyword evidence="7" id="KW-0067">ATP-binding</keyword>
<sequence>MLSLRYKVLHAMLRIQRCYLLQLLGKDCAILESLCTKTNPGSAQNKFSVVNKFFHSSSTGNGYIHTILAEQSSPSIFAGIYKLLSSKAVKKGFENFVPKSILGNSAKAGAKKAAESSKSTGGSNKDGGNNNGRFDNGLILQWAGVAMLALYLYNFMGNGSNNNMRAHEISFQEFKTKLLAQGLVSSLEVVNHDAVRVYVRADSLVEGSTQGGVYRYFFQMGSVDSFERKLDDAQAELGLVSAERLSVKYVQEGNLMAAMVQLLPTLLLIGATYWMISRQMNQMGGMGGMGIWGDVGRMGKEVLEGSLAW</sequence>
<comment type="caution">
    <text evidence="11">The sequence shown here is derived from an EMBL/GenBank/DDBJ whole genome shotgun (WGS) entry which is preliminary data.</text>
</comment>
<dbReference type="InterPro" id="IPR011546">
    <property type="entry name" value="Pept_M41_FtsH_extracell"/>
</dbReference>
<evidence type="ECO:0000256" key="2">
    <source>
        <dbReference type="ARBA" id="ARBA00022670"/>
    </source>
</evidence>
<keyword evidence="8" id="KW-0482">Metalloprotease</keyword>
<feature type="domain" description="Peptidase M41 FtsH extracellular" evidence="10">
    <location>
        <begin position="142"/>
        <end position="239"/>
    </location>
</feature>
<protein>
    <recommendedName>
        <fullName evidence="10">Peptidase M41 FtsH extracellular domain-containing protein</fullName>
    </recommendedName>
</protein>
<dbReference type="GO" id="GO:0005745">
    <property type="term" value="C:m-AAA complex"/>
    <property type="evidence" value="ECO:0007669"/>
    <property type="project" value="TreeGrafter"/>
</dbReference>
<keyword evidence="12" id="KW-1185">Reference proteome</keyword>
<keyword evidence="5" id="KW-0378">Hydrolase</keyword>
<evidence type="ECO:0000256" key="4">
    <source>
        <dbReference type="ARBA" id="ARBA00022741"/>
    </source>
</evidence>
<evidence type="ECO:0000256" key="9">
    <source>
        <dbReference type="SAM" id="Phobius"/>
    </source>
</evidence>
<dbReference type="OrthoDB" id="1413014at2759"/>
<dbReference type="GO" id="GO:0005524">
    <property type="term" value="F:ATP binding"/>
    <property type="evidence" value="ECO:0007669"/>
    <property type="project" value="UniProtKB-KW"/>
</dbReference>
<evidence type="ECO:0000256" key="3">
    <source>
        <dbReference type="ARBA" id="ARBA00022723"/>
    </source>
</evidence>
<reference evidence="11 12" key="1">
    <citation type="submission" date="2017-08" db="EMBL/GenBank/DDBJ databases">
        <title>Acidophilic green algal genome provides insights into adaptation to an acidic environment.</title>
        <authorList>
            <person name="Hirooka S."/>
            <person name="Hirose Y."/>
            <person name="Kanesaki Y."/>
            <person name="Higuchi S."/>
            <person name="Fujiwara T."/>
            <person name="Onuma R."/>
            <person name="Era A."/>
            <person name="Ohbayashi R."/>
            <person name="Uzuka A."/>
            <person name="Nozaki H."/>
            <person name="Yoshikawa H."/>
            <person name="Miyagishima S.Y."/>
        </authorList>
    </citation>
    <scope>NUCLEOTIDE SEQUENCE [LARGE SCALE GENOMIC DNA]</scope>
    <source>
        <strain evidence="11 12">NIES-2499</strain>
    </source>
</reference>
<dbReference type="InterPro" id="IPR050928">
    <property type="entry name" value="ATP-dep_Zn_Metalloprotease"/>
</dbReference>